<dbReference type="NCBIfam" id="TIGR00247">
    <property type="entry name" value="endolytic transglycosylase MltG"/>
    <property type="match status" value="1"/>
</dbReference>
<dbReference type="Gene3D" id="3.30.1490.480">
    <property type="entry name" value="Endolytic murein transglycosylase"/>
    <property type="match status" value="1"/>
</dbReference>
<keyword evidence="9" id="KW-1185">Reference proteome</keyword>
<evidence type="ECO:0000256" key="7">
    <source>
        <dbReference type="HAMAP-Rule" id="MF_02065"/>
    </source>
</evidence>
<accession>A0A0E9N4V0</accession>
<dbReference type="HAMAP" id="MF_02065">
    <property type="entry name" value="MltG"/>
    <property type="match status" value="1"/>
</dbReference>
<keyword evidence="4 7" id="KW-0472">Membrane</keyword>
<keyword evidence="3 7" id="KW-1133">Transmembrane helix</keyword>
<dbReference type="EMBL" id="BBWV01000003">
    <property type="protein sequence ID" value="GAO44370.1"/>
    <property type="molecule type" value="Genomic_DNA"/>
</dbReference>
<dbReference type="Gene3D" id="3.30.160.60">
    <property type="entry name" value="Classic Zinc Finger"/>
    <property type="match status" value="1"/>
</dbReference>
<dbReference type="GO" id="GO:0071555">
    <property type="term" value="P:cell wall organization"/>
    <property type="evidence" value="ECO:0007669"/>
    <property type="project" value="UniProtKB-KW"/>
</dbReference>
<evidence type="ECO:0000256" key="4">
    <source>
        <dbReference type="ARBA" id="ARBA00023136"/>
    </source>
</evidence>
<evidence type="ECO:0000256" key="6">
    <source>
        <dbReference type="ARBA" id="ARBA00023316"/>
    </source>
</evidence>
<comment type="caution">
    <text evidence="8">The sequence shown here is derived from an EMBL/GenBank/DDBJ whole genome shotgun (WGS) entry which is preliminary data.</text>
</comment>
<keyword evidence="1 7" id="KW-1003">Cell membrane</keyword>
<keyword evidence="6 7" id="KW-0961">Cell wall biogenesis/degradation</keyword>
<feature type="site" description="Important for catalytic activity" evidence="7">
    <location>
        <position position="213"/>
    </location>
</feature>
<keyword evidence="5 7" id="KW-0456">Lyase</keyword>
<dbReference type="STRING" id="1220578.FPE01S_03_04080"/>
<dbReference type="Proteomes" id="UP000033121">
    <property type="component" value="Unassembled WGS sequence"/>
</dbReference>
<evidence type="ECO:0000313" key="9">
    <source>
        <dbReference type="Proteomes" id="UP000033121"/>
    </source>
</evidence>
<sequence length="345" mass="39106">MKKVLFVFGLVIVVVGIVLLWGFFGPATSFRDKVYYLEIPTGSTYGQVLEKVSKDNVVKYPSLFDFLAKRLNYPDKIKAGRYAIHHNTNLLNIIRKLRNGAQEPVNLVINKLRTKEDFAGMAGRKFESDSIRFLRFLNSNDSLLPYGLDSNTVLCGVLPDTYTFFWNTSPQIVMNKILENYKSFWTSERKDKATEMGLTPVQVSTLASIVDEETNNRNEKGNIASVYLNRLKKGMRLGADPTVKFALRDFSLKRIYHKHLLVESPYNTYRVTGLPPGPICTPQKQTIDAVLNAPSTNYLFFVAKPGFTGAHAFAADYQEHLKLAREYQQFLDSLAKNPKAEETGH</sequence>
<dbReference type="EC" id="4.2.2.29" evidence="7"/>
<proteinExistence type="inferred from homology"/>
<evidence type="ECO:0000256" key="1">
    <source>
        <dbReference type="ARBA" id="ARBA00022475"/>
    </source>
</evidence>
<name>A0A0E9N4V0_9BACT</name>
<dbReference type="GO" id="GO:0008932">
    <property type="term" value="F:lytic endotransglycosylase activity"/>
    <property type="evidence" value="ECO:0007669"/>
    <property type="project" value="UniProtKB-UniRule"/>
</dbReference>
<dbReference type="GO" id="GO:0005886">
    <property type="term" value="C:plasma membrane"/>
    <property type="evidence" value="ECO:0007669"/>
    <property type="project" value="UniProtKB-UniRule"/>
</dbReference>
<dbReference type="Pfam" id="PF02618">
    <property type="entry name" value="YceG"/>
    <property type="match status" value="1"/>
</dbReference>
<dbReference type="AlphaFoldDB" id="A0A0E9N4V0"/>
<dbReference type="InterPro" id="IPR003770">
    <property type="entry name" value="MLTG-like"/>
</dbReference>
<comment type="function">
    <text evidence="7">Functions as a peptidoglycan terminase that cleaves nascent peptidoglycan strands endolytically to terminate their elongation.</text>
</comment>
<evidence type="ECO:0000256" key="3">
    <source>
        <dbReference type="ARBA" id="ARBA00022989"/>
    </source>
</evidence>
<dbReference type="GO" id="GO:0009252">
    <property type="term" value="P:peptidoglycan biosynthetic process"/>
    <property type="evidence" value="ECO:0007669"/>
    <property type="project" value="UniProtKB-UniRule"/>
</dbReference>
<keyword evidence="2 7" id="KW-0812">Transmembrane</keyword>
<protein>
    <recommendedName>
        <fullName evidence="7">Endolytic murein transglycosylase</fullName>
        <ecNumber evidence="7">4.2.2.29</ecNumber>
    </recommendedName>
    <alternativeName>
        <fullName evidence="7">Peptidoglycan lytic transglycosylase</fullName>
    </alternativeName>
    <alternativeName>
        <fullName evidence="7">Peptidoglycan polymerization terminase</fullName>
    </alternativeName>
</protein>
<gene>
    <name evidence="7" type="primary">mltG</name>
    <name evidence="8" type="ORF">FPE01S_03_04080</name>
</gene>
<reference evidence="8 9" key="1">
    <citation type="submission" date="2015-04" db="EMBL/GenBank/DDBJ databases">
        <title>Whole genome shotgun sequence of Flavihumibacter petaseus NBRC 106054.</title>
        <authorList>
            <person name="Miyazawa S."/>
            <person name="Hosoyama A."/>
            <person name="Hashimoto M."/>
            <person name="Noguchi M."/>
            <person name="Tsuchikane K."/>
            <person name="Ohji S."/>
            <person name="Yamazoe A."/>
            <person name="Ichikawa N."/>
            <person name="Kimura A."/>
            <person name="Fujita N."/>
        </authorList>
    </citation>
    <scope>NUCLEOTIDE SEQUENCE [LARGE SCALE GENOMIC DNA]</scope>
    <source>
        <strain evidence="8 9">NBRC 106054</strain>
    </source>
</reference>
<dbReference type="OrthoDB" id="9814591at2"/>
<dbReference type="RefSeq" id="WP_052955957.1">
    <property type="nucleotide sequence ID" value="NZ_BBWV01000003.1"/>
</dbReference>
<comment type="catalytic activity">
    <reaction evidence="7">
        <text>a peptidoglycan chain = a peptidoglycan chain with N-acetyl-1,6-anhydromuramyl-[peptide] at the reducing end + a peptidoglycan chain with N-acetylglucosamine at the non-reducing end.</text>
        <dbReference type="EC" id="4.2.2.29"/>
    </reaction>
</comment>
<dbReference type="PANTHER" id="PTHR30518">
    <property type="entry name" value="ENDOLYTIC MUREIN TRANSGLYCOSYLASE"/>
    <property type="match status" value="1"/>
</dbReference>
<organism evidence="8 9">
    <name type="scientific">Flavihumibacter petaseus NBRC 106054</name>
    <dbReference type="NCBI Taxonomy" id="1220578"/>
    <lineage>
        <taxon>Bacteria</taxon>
        <taxon>Pseudomonadati</taxon>
        <taxon>Bacteroidota</taxon>
        <taxon>Chitinophagia</taxon>
        <taxon>Chitinophagales</taxon>
        <taxon>Chitinophagaceae</taxon>
        <taxon>Flavihumibacter</taxon>
    </lineage>
</organism>
<evidence type="ECO:0000256" key="5">
    <source>
        <dbReference type="ARBA" id="ARBA00023239"/>
    </source>
</evidence>
<evidence type="ECO:0000256" key="2">
    <source>
        <dbReference type="ARBA" id="ARBA00022692"/>
    </source>
</evidence>
<dbReference type="CDD" id="cd08010">
    <property type="entry name" value="MltG_like"/>
    <property type="match status" value="1"/>
</dbReference>
<comment type="similarity">
    <text evidence="7">Belongs to the transglycosylase MltG family.</text>
</comment>
<dbReference type="PANTHER" id="PTHR30518:SF2">
    <property type="entry name" value="ENDOLYTIC MUREIN TRANSGLYCOSYLASE"/>
    <property type="match status" value="1"/>
</dbReference>
<evidence type="ECO:0000313" key="8">
    <source>
        <dbReference type="EMBL" id="GAO44370.1"/>
    </source>
</evidence>